<dbReference type="RefSeq" id="WP_259087358.1">
    <property type="nucleotide sequence ID" value="NZ_BAAAZC010000019.1"/>
</dbReference>
<evidence type="ECO:0000259" key="2">
    <source>
        <dbReference type="Pfam" id="PF25148"/>
    </source>
</evidence>
<keyword evidence="5" id="KW-1185">Reference proteome</keyword>
<dbReference type="EMBL" id="BAAAZC010000019">
    <property type="protein sequence ID" value="GAA3976308.1"/>
    <property type="molecule type" value="Genomic_DNA"/>
</dbReference>
<organism evidence="4 5">
    <name type="scientific">Mucilaginibacter dorajii</name>
    <dbReference type="NCBI Taxonomy" id="692994"/>
    <lineage>
        <taxon>Bacteria</taxon>
        <taxon>Pseudomonadati</taxon>
        <taxon>Bacteroidota</taxon>
        <taxon>Sphingobacteriia</taxon>
        <taxon>Sphingobacteriales</taxon>
        <taxon>Sphingobacteriaceae</taxon>
        <taxon>Mucilaginibacter</taxon>
    </lineage>
</organism>
<protein>
    <submittedName>
        <fullName evidence="4">DUF6493 family protein</fullName>
    </submittedName>
</protein>
<feature type="domain" description="DUF6493" evidence="1">
    <location>
        <begin position="1"/>
        <end position="313"/>
    </location>
</feature>
<proteinExistence type="predicted"/>
<dbReference type="Pfam" id="PF20103">
    <property type="entry name" value="DUF6493"/>
    <property type="match status" value="1"/>
</dbReference>
<sequence>MSVTEDFTLILEKEREAKLIPLLQSLNKAQKKELVPELKRLYKTYSEYKQDRLGNFGRKGSKAQIQILVAASFVCCNRKDFEQLALFIDNRETFDKHLPWYRPDWFSDHVNHFAGNDFMPLYINYDWYMTMVEQGYVTLSPATIAKLLPNHLFSIRTVLNQTYLPQNLLTREVTLAQHIWYFFDHESYIHGADKHFNLPTVPAEGIWTHAFKKHSDEGTIDRQRLLKETLRASNSNFSQTLSGWFIALFMHLEPSKAELLNLQDQLLQVLNSPHSKPVNTVVKYLKDICDEKGFNVDAFLDHAPLLLASESKTAISTTLMAIDKLAKKYKDKAGTLMVIACQAFIHQDNNVQVRVAKLLQKYGDVTADELKTAVSAYQDALLFDARNLLSAFIEQREATQPAVDEATVQSQSPTGLVAIAYPQTFDELVYLASQAFDQNETYHFDLLPAALLRFQTEMTTENIGKLIPAFQRACKIISSDFTSTMGHLDNMLATFFTDYGRLLVEVYPDRTAALKLLRESFKEAFDKKELWGKYLSRLDNIKSWNRTLAYKTLRHVLLAAFFMLERKLQLPLLSTPTHQPCWVSPLALVQRLIEYQSAKVLPADVDFQVAVSRCSGEDHQEALILANEKLSGEYRQLISFLLGGEYYPRQTLKFKEVWLVAALTRNSPAPLNPQWFAYSSLPEEHLTGNFRWTSVVEPFTYKKWDYTTRKNVDTAAKRSKLIIEFGDKQAKPSLIKSLFTKLMPAKTAVPQSVYDWTTLPYRYIGVEDNDVKRLLFLNPNHPEVWLARIMGAALQSPDFESEAEKRLIINTLEALLTLNKPHGPMAHLLIASAMISSDKTVRAYAAELWISGISHNTINSQQIGEIIGIHQNIELTPFKRFTDLILSNLFQVSQTHNQALQTLLNACLGKLGDKPANGLKKLLEIYTEVLAAYKPVVIPAEVLVKFDVWEKVDSMGKIVGKVRLVGGVR</sequence>
<evidence type="ECO:0000259" key="3">
    <source>
        <dbReference type="Pfam" id="PF25149"/>
    </source>
</evidence>
<dbReference type="Pfam" id="PF25149">
    <property type="entry name" value="DUF7825"/>
    <property type="match status" value="1"/>
</dbReference>
<evidence type="ECO:0000259" key="1">
    <source>
        <dbReference type="Pfam" id="PF20103"/>
    </source>
</evidence>
<name>A0ABP7Q4A4_9SPHI</name>
<gene>
    <name evidence="4" type="ORF">GCM10022210_28780</name>
</gene>
<dbReference type="SUPFAM" id="SSF48371">
    <property type="entry name" value="ARM repeat"/>
    <property type="match status" value="1"/>
</dbReference>
<dbReference type="InterPro" id="IPR056727">
    <property type="entry name" value="DUF7825"/>
</dbReference>
<feature type="domain" description="DUF7824" evidence="2">
    <location>
        <begin position="418"/>
        <end position="667"/>
    </location>
</feature>
<feature type="domain" description="DUF7825" evidence="3">
    <location>
        <begin position="700"/>
        <end position="962"/>
    </location>
</feature>
<comment type="caution">
    <text evidence="4">The sequence shown here is derived from an EMBL/GenBank/DDBJ whole genome shotgun (WGS) entry which is preliminary data.</text>
</comment>
<reference evidence="5" key="1">
    <citation type="journal article" date="2019" name="Int. J. Syst. Evol. Microbiol.">
        <title>The Global Catalogue of Microorganisms (GCM) 10K type strain sequencing project: providing services to taxonomists for standard genome sequencing and annotation.</title>
        <authorList>
            <consortium name="The Broad Institute Genomics Platform"/>
            <consortium name="The Broad Institute Genome Sequencing Center for Infectious Disease"/>
            <person name="Wu L."/>
            <person name="Ma J."/>
        </authorList>
    </citation>
    <scope>NUCLEOTIDE SEQUENCE [LARGE SCALE GENOMIC DNA]</scope>
    <source>
        <strain evidence="5">JCM 16601</strain>
    </source>
</reference>
<dbReference type="InterPro" id="IPR016024">
    <property type="entry name" value="ARM-type_fold"/>
</dbReference>
<dbReference type="Pfam" id="PF25148">
    <property type="entry name" value="DUF7824"/>
    <property type="match status" value="1"/>
</dbReference>
<dbReference type="Proteomes" id="UP001500742">
    <property type="component" value="Unassembled WGS sequence"/>
</dbReference>
<evidence type="ECO:0000313" key="5">
    <source>
        <dbReference type="Proteomes" id="UP001500742"/>
    </source>
</evidence>
<dbReference type="InterPro" id="IPR045472">
    <property type="entry name" value="DUF6493"/>
</dbReference>
<accession>A0ABP7Q4A4</accession>
<evidence type="ECO:0000313" key="4">
    <source>
        <dbReference type="EMBL" id="GAA3976308.1"/>
    </source>
</evidence>
<dbReference type="InterPro" id="IPR056726">
    <property type="entry name" value="DUF7824"/>
</dbReference>